<evidence type="ECO:0000256" key="1">
    <source>
        <dbReference type="SAM" id="MobiDB-lite"/>
    </source>
</evidence>
<dbReference type="AlphaFoldDB" id="A0A154PJI5"/>
<gene>
    <name evidence="2" type="ORF">WN55_03109</name>
</gene>
<reference evidence="2 3" key="1">
    <citation type="submission" date="2015-07" db="EMBL/GenBank/DDBJ databases">
        <title>The genome of Dufourea novaeangliae.</title>
        <authorList>
            <person name="Pan H."/>
            <person name="Kapheim K."/>
        </authorList>
    </citation>
    <scope>NUCLEOTIDE SEQUENCE [LARGE SCALE GENOMIC DNA]</scope>
    <source>
        <strain evidence="2">0120121106</strain>
        <tissue evidence="2">Whole body</tissue>
    </source>
</reference>
<feature type="region of interest" description="Disordered" evidence="1">
    <location>
        <begin position="255"/>
        <end position="277"/>
    </location>
</feature>
<evidence type="ECO:0000313" key="3">
    <source>
        <dbReference type="Proteomes" id="UP000076502"/>
    </source>
</evidence>
<dbReference type="EMBL" id="KQ434938">
    <property type="protein sequence ID" value="KZC12029.1"/>
    <property type="molecule type" value="Genomic_DNA"/>
</dbReference>
<dbReference type="Proteomes" id="UP000076502">
    <property type="component" value="Unassembled WGS sequence"/>
</dbReference>
<keyword evidence="3" id="KW-1185">Reference proteome</keyword>
<name>A0A154PJI5_DUFNO</name>
<sequence>MRATISLDEDNVNFEQQLAQKRRGKIIPVSAATLIFSSKVKGQSESGNVSKDIPRLSSALNRAICRKAERFRVRFVRCCGVPRAFWQRDASGKPERYAEWKSLRLTFRPITPSLINYAAIRLHPVGNVVPGTRPIFARLTVKSSSWIIAGVKHARGKGCRHYNRSSNVVKSEFFVALGDSRRERVIELETSTFYQPERRTGFYGIITANGLPSGSVTITGSDDKKASGGFAKRDIGPVADADLLVESCTAREAGADKRATKNTLSSHELFNPSPTAGEVSPLTLISASLHRLADIKTQKHDPAND</sequence>
<evidence type="ECO:0000313" key="2">
    <source>
        <dbReference type="EMBL" id="KZC12029.1"/>
    </source>
</evidence>
<proteinExistence type="predicted"/>
<protein>
    <submittedName>
        <fullName evidence="2">Uncharacterized protein</fullName>
    </submittedName>
</protein>
<accession>A0A154PJI5</accession>
<feature type="compositionally biased region" description="Polar residues" evidence="1">
    <location>
        <begin position="261"/>
        <end position="274"/>
    </location>
</feature>
<organism evidence="2 3">
    <name type="scientific">Dufourea novaeangliae</name>
    <name type="common">Sweat bee</name>
    <dbReference type="NCBI Taxonomy" id="178035"/>
    <lineage>
        <taxon>Eukaryota</taxon>
        <taxon>Metazoa</taxon>
        <taxon>Ecdysozoa</taxon>
        <taxon>Arthropoda</taxon>
        <taxon>Hexapoda</taxon>
        <taxon>Insecta</taxon>
        <taxon>Pterygota</taxon>
        <taxon>Neoptera</taxon>
        <taxon>Endopterygota</taxon>
        <taxon>Hymenoptera</taxon>
        <taxon>Apocrita</taxon>
        <taxon>Aculeata</taxon>
        <taxon>Apoidea</taxon>
        <taxon>Anthophila</taxon>
        <taxon>Halictidae</taxon>
        <taxon>Rophitinae</taxon>
        <taxon>Dufourea</taxon>
    </lineage>
</organism>